<dbReference type="Pfam" id="PF21221">
    <property type="entry name" value="B_lactamase-like_C"/>
    <property type="match status" value="1"/>
</dbReference>
<dbReference type="Proteomes" id="UP000002931">
    <property type="component" value="Unassembled WGS sequence"/>
</dbReference>
<dbReference type="PANTHER" id="PTHR23131:SF4">
    <property type="entry name" value="METALLO-BETA-LACTAMASE SUPERFAMILY POTEIN"/>
    <property type="match status" value="1"/>
</dbReference>
<evidence type="ECO:0000313" key="2">
    <source>
        <dbReference type="EMBL" id="EAQ10871.1"/>
    </source>
</evidence>
<organism evidence="2 3">
    <name type="scientific">Maritimibacter alkaliphilus HTCC2654</name>
    <dbReference type="NCBI Taxonomy" id="314271"/>
    <lineage>
        <taxon>Bacteria</taxon>
        <taxon>Pseudomonadati</taxon>
        <taxon>Pseudomonadota</taxon>
        <taxon>Alphaproteobacteria</taxon>
        <taxon>Rhodobacterales</taxon>
        <taxon>Roseobacteraceae</taxon>
        <taxon>Maritimibacter</taxon>
    </lineage>
</organism>
<dbReference type="Pfam" id="PF00753">
    <property type="entry name" value="Lactamase_B"/>
    <property type="match status" value="2"/>
</dbReference>
<dbReference type="SMART" id="SM00849">
    <property type="entry name" value="Lactamase_B"/>
    <property type="match status" value="1"/>
</dbReference>
<comment type="caution">
    <text evidence="2">The sequence shown here is derived from an EMBL/GenBank/DDBJ whole genome shotgun (WGS) entry which is preliminary data.</text>
</comment>
<dbReference type="InterPro" id="IPR036866">
    <property type="entry name" value="RibonucZ/Hydroxyglut_hydro"/>
</dbReference>
<protein>
    <submittedName>
        <fullName evidence="2">Beta-lactamase-like</fullName>
    </submittedName>
</protein>
<dbReference type="eggNOG" id="COG0491">
    <property type="taxonomic scope" value="Bacteria"/>
</dbReference>
<dbReference type="Gene3D" id="1.10.10.10">
    <property type="entry name" value="Winged helix-like DNA-binding domain superfamily/Winged helix DNA-binding domain"/>
    <property type="match status" value="1"/>
</dbReference>
<dbReference type="InterPro" id="IPR036388">
    <property type="entry name" value="WH-like_DNA-bd_sf"/>
</dbReference>
<keyword evidence="3" id="KW-1185">Reference proteome</keyword>
<gene>
    <name evidence="2" type="ORF">RB2654_21923</name>
</gene>
<reference evidence="2 3" key="1">
    <citation type="journal article" date="2010" name="J. Bacteriol.">
        <title>Genome sequences of Pelagibaca bermudensis HTCC2601T and Maritimibacter alkaliphilus HTCC2654T, the type strains of two marine Roseobacter genera.</title>
        <authorList>
            <person name="Thrash J.C."/>
            <person name="Cho J.C."/>
            <person name="Ferriera S."/>
            <person name="Johnson J."/>
            <person name="Vergin K.L."/>
            <person name="Giovannoni S.J."/>
        </authorList>
    </citation>
    <scope>NUCLEOTIDE SEQUENCE [LARGE SCALE GENOMIC DNA]</scope>
    <source>
        <strain evidence="2 3">HTCC2654</strain>
    </source>
</reference>
<proteinExistence type="predicted"/>
<evidence type="ECO:0000313" key="3">
    <source>
        <dbReference type="Proteomes" id="UP000002931"/>
    </source>
</evidence>
<dbReference type="AlphaFoldDB" id="A3VLI3"/>
<dbReference type="SUPFAM" id="SSF56281">
    <property type="entry name" value="Metallo-hydrolase/oxidoreductase"/>
    <property type="match status" value="1"/>
</dbReference>
<dbReference type="InterPro" id="IPR050662">
    <property type="entry name" value="Sec-metab_biosynth-thioest"/>
</dbReference>
<accession>A3VLI3</accession>
<dbReference type="EMBL" id="AAMT01000023">
    <property type="protein sequence ID" value="EAQ10871.1"/>
    <property type="molecule type" value="Genomic_DNA"/>
</dbReference>
<dbReference type="InterPro" id="IPR001279">
    <property type="entry name" value="Metallo-B-lactamas"/>
</dbReference>
<dbReference type="Gene3D" id="3.60.15.10">
    <property type="entry name" value="Ribonuclease Z/Hydroxyacylglutathione hydrolase-like"/>
    <property type="match status" value="1"/>
</dbReference>
<dbReference type="HOGENOM" id="CLU_048478_0_1_5"/>
<dbReference type="PANTHER" id="PTHR23131">
    <property type="entry name" value="ENDORIBONUCLEASE LACTB2"/>
    <property type="match status" value="1"/>
</dbReference>
<sequence>MLTFPFETMPDFGEMIEIADGILWTCIPLPYRLDHVNIYFLRDGDGWAVIDTAIRTEEAIGIWEAIFAGPMRGARITRVIVTHAHPDHIGLAGWMCARFDAPLLTSFSTYMGCQVISQGRSETATRHSFDFYRSHGMSEELASLVAIRGNEYLNRVTPLPLEFLRLVMADVIEIGTRSFRVMTGEGHAQEQVMLYCEEEKLLFSADQVIERISPNISVFEGDPHGDPLGHFLRSLRLMRSELPDDVLVLSGHRRPFYGLHARCAELEVHHEERCDLIRDACATAPRSVADLVPVLFPRTLDPHQMSFAFTETLAHVNRLVRRAEIETRESEERIVHVPAG</sequence>
<evidence type="ECO:0000259" key="1">
    <source>
        <dbReference type="SMART" id="SM00849"/>
    </source>
</evidence>
<dbReference type="InterPro" id="IPR048933">
    <property type="entry name" value="B_lactamase-like_C"/>
</dbReference>
<feature type="domain" description="Metallo-beta-lactamase" evidence="1">
    <location>
        <begin position="35"/>
        <end position="252"/>
    </location>
</feature>
<name>A3VLI3_9RHOB</name>
<dbReference type="STRING" id="314271.RB2654_21923"/>